<gene>
    <name evidence="2" type="ORF">OKIOD_LOCUS13261</name>
</gene>
<feature type="chain" id="PRO_5046687961" evidence="1">
    <location>
        <begin position="16"/>
        <end position="72"/>
    </location>
</feature>
<keyword evidence="1" id="KW-0732">Signal</keyword>
<evidence type="ECO:0000256" key="1">
    <source>
        <dbReference type="SAM" id="SignalP"/>
    </source>
</evidence>
<accession>A0ABN7T445</accession>
<feature type="signal peptide" evidence="1">
    <location>
        <begin position="1"/>
        <end position="15"/>
    </location>
</feature>
<evidence type="ECO:0000313" key="2">
    <source>
        <dbReference type="EMBL" id="CAG5110047.1"/>
    </source>
</evidence>
<keyword evidence="3" id="KW-1185">Reference proteome</keyword>
<reference evidence="2 3" key="1">
    <citation type="submission" date="2021-04" db="EMBL/GenBank/DDBJ databases">
        <authorList>
            <person name="Bliznina A."/>
        </authorList>
    </citation>
    <scope>NUCLEOTIDE SEQUENCE [LARGE SCALE GENOMIC DNA]</scope>
</reference>
<evidence type="ECO:0000313" key="3">
    <source>
        <dbReference type="Proteomes" id="UP001158576"/>
    </source>
</evidence>
<protein>
    <submittedName>
        <fullName evidence="2">Oidioi.mRNA.OKI2018_I69.chr2.g4496.t1.cds</fullName>
    </submittedName>
</protein>
<name>A0ABN7T445_OIKDI</name>
<organism evidence="2 3">
    <name type="scientific">Oikopleura dioica</name>
    <name type="common">Tunicate</name>
    <dbReference type="NCBI Taxonomy" id="34765"/>
    <lineage>
        <taxon>Eukaryota</taxon>
        <taxon>Metazoa</taxon>
        <taxon>Chordata</taxon>
        <taxon>Tunicata</taxon>
        <taxon>Appendicularia</taxon>
        <taxon>Copelata</taxon>
        <taxon>Oikopleuridae</taxon>
        <taxon>Oikopleura</taxon>
    </lineage>
</organism>
<sequence length="72" mass="7854">MQFLKFLSCFVAVSAHFGTMQMRSSGLADREADEDFRDYIGALVAQAAAAKPAPSKRLFPLEAILAKAANKY</sequence>
<proteinExistence type="predicted"/>
<dbReference type="EMBL" id="OU015567">
    <property type="protein sequence ID" value="CAG5110047.1"/>
    <property type="molecule type" value="Genomic_DNA"/>
</dbReference>
<dbReference type="Proteomes" id="UP001158576">
    <property type="component" value="Chromosome 2"/>
</dbReference>